<name>A0A6N2VGA5_9BACT</name>
<sequence>MPQEIVGGLWNMKNDKKADDNSVWGAGLFAGVFIALLLIGIYSLLGSTVAIICGVILLILEIYGICKSDDFGKEVLWITIFFTFGAWAHLIAEGDKGGDKTELNTNGDVQEWRGSYETKLRTQENGHAWNRASQEAKIKCAKALQRALKRDNPRFSYMDYYRMCEEFYNTSDEKLLRRSIAEVVAFCLELQYLQ</sequence>
<protein>
    <submittedName>
        <fullName evidence="2">Uncharacterized protein</fullName>
    </submittedName>
</protein>
<feature type="transmembrane region" description="Helical" evidence="1">
    <location>
        <begin position="48"/>
        <end position="66"/>
    </location>
</feature>
<reference evidence="2" key="1">
    <citation type="submission" date="2019-11" db="EMBL/GenBank/DDBJ databases">
        <authorList>
            <person name="Feng L."/>
        </authorList>
    </citation>
    <scope>NUCLEOTIDE SEQUENCE</scope>
    <source>
        <strain evidence="2">AMuciniphilaLFYP55</strain>
    </source>
</reference>
<feature type="transmembrane region" description="Helical" evidence="1">
    <location>
        <begin position="75"/>
        <end position="92"/>
    </location>
</feature>
<proteinExistence type="predicted"/>
<evidence type="ECO:0000313" key="2">
    <source>
        <dbReference type="EMBL" id="VYT28980.1"/>
    </source>
</evidence>
<keyword evidence="1" id="KW-1133">Transmembrane helix</keyword>
<feature type="transmembrane region" description="Helical" evidence="1">
    <location>
        <begin position="21"/>
        <end position="42"/>
    </location>
</feature>
<dbReference type="AlphaFoldDB" id="A0A6N2VGA5"/>
<dbReference type="EMBL" id="CACRSS010000021">
    <property type="protein sequence ID" value="VYT28980.1"/>
    <property type="molecule type" value="Genomic_DNA"/>
</dbReference>
<keyword evidence="1" id="KW-0812">Transmembrane</keyword>
<organism evidence="2">
    <name type="scientific">Akkermansia muciniphila</name>
    <dbReference type="NCBI Taxonomy" id="239935"/>
    <lineage>
        <taxon>Bacteria</taxon>
        <taxon>Pseudomonadati</taxon>
        <taxon>Verrucomicrobiota</taxon>
        <taxon>Verrucomicrobiia</taxon>
        <taxon>Verrucomicrobiales</taxon>
        <taxon>Akkermansiaceae</taxon>
        <taxon>Akkermansia</taxon>
    </lineage>
</organism>
<evidence type="ECO:0000256" key="1">
    <source>
        <dbReference type="SAM" id="Phobius"/>
    </source>
</evidence>
<gene>
    <name evidence="2" type="ORF">AMLFYP55_01525</name>
</gene>
<dbReference type="RefSeq" id="WP_146018181.1">
    <property type="nucleotide sequence ID" value="NZ_CACRSS010000021.1"/>
</dbReference>
<keyword evidence="1" id="KW-0472">Membrane</keyword>
<accession>A0A6N2VGA5</accession>